<evidence type="ECO:0000313" key="1">
    <source>
        <dbReference type="EMBL" id="PON54676.1"/>
    </source>
</evidence>
<dbReference type="AlphaFoldDB" id="A0A2P5C0Y5"/>
<dbReference type="InParanoid" id="A0A2P5C0Y5"/>
<protein>
    <submittedName>
        <fullName evidence="1">Uncharacterized protein</fullName>
    </submittedName>
</protein>
<keyword evidence="2" id="KW-1185">Reference proteome</keyword>
<reference evidence="2" key="1">
    <citation type="submission" date="2016-06" db="EMBL/GenBank/DDBJ databases">
        <title>Parallel loss of symbiosis genes in relatives of nitrogen-fixing non-legume Parasponia.</title>
        <authorList>
            <person name="Van Velzen R."/>
            <person name="Holmer R."/>
            <person name="Bu F."/>
            <person name="Rutten L."/>
            <person name="Van Zeijl A."/>
            <person name="Liu W."/>
            <person name="Santuari L."/>
            <person name="Cao Q."/>
            <person name="Sharma T."/>
            <person name="Shen D."/>
            <person name="Roswanjaya Y."/>
            <person name="Wardhani T."/>
            <person name="Kalhor M.S."/>
            <person name="Jansen J."/>
            <person name="Van den Hoogen J."/>
            <person name="Gungor B."/>
            <person name="Hartog M."/>
            <person name="Hontelez J."/>
            <person name="Verver J."/>
            <person name="Yang W.-C."/>
            <person name="Schijlen E."/>
            <person name="Repin R."/>
            <person name="Schilthuizen M."/>
            <person name="Schranz E."/>
            <person name="Heidstra R."/>
            <person name="Miyata K."/>
            <person name="Fedorova E."/>
            <person name="Kohlen W."/>
            <person name="Bisseling T."/>
            <person name="Smit S."/>
            <person name="Geurts R."/>
        </authorList>
    </citation>
    <scope>NUCLEOTIDE SEQUENCE [LARGE SCALE GENOMIC DNA]</scope>
    <source>
        <strain evidence="2">cv. RG33-2</strain>
    </source>
</reference>
<sequence>MKQKCIHYKLKRKLLRKMHVEPISNLLWYRRPVEVVTLCWKLQPTP</sequence>
<comment type="caution">
    <text evidence="1">The sequence shown here is derived from an EMBL/GenBank/DDBJ whole genome shotgun (WGS) entry which is preliminary data.</text>
</comment>
<proteinExistence type="predicted"/>
<dbReference type="OrthoDB" id="10478289at2759"/>
<organism evidence="1 2">
    <name type="scientific">Trema orientale</name>
    <name type="common">Charcoal tree</name>
    <name type="synonym">Celtis orientalis</name>
    <dbReference type="NCBI Taxonomy" id="63057"/>
    <lineage>
        <taxon>Eukaryota</taxon>
        <taxon>Viridiplantae</taxon>
        <taxon>Streptophyta</taxon>
        <taxon>Embryophyta</taxon>
        <taxon>Tracheophyta</taxon>
        <taxon>Spermatophyta</taxon>
        <taxon>Magnoliopsida</taxon>
        <taxon>eudicotyledons</taxon>
        <taxon>Gunneridae</taxon>
        <taxon>Pentapetalae</taxon>
        <taxon>rosids</taxon>
        <taxon>fabids</taxon>
        <taxon>Rosales</taxon>
        <taxon>Cannabaceae</taxon>
        <taxon>Trema</taxon>
    </lineage>
</organism>
<evidence type="ECO:0000313" key="2">
    <source>
        <dbReference type="Proteomes" id="UP000237000"/>
    </source>
</evidence>
<accession>A0A2P5C0Y5</accession>
<gene>
    <name evidence="1" type="ORF">TorRG33x02_301720</name>
</gene>
<dbReference type="EMBL" id="JXTC01000429">
    <property type="protein sequence ID" value="PON54676.1"/>
    <property type="molecule type" value="Genomic_DNA"/>
</dbReference>
<name>A0A2P5C0Y5_TREOI</name>
<dbReference type="Proteomes" id="UP000237000">
    <property type="component" value="Unassembled WGS sequence"/>
</dbReference>